<dbReference type="KEGG" id="elq:Ga0102493_112312"/>
<dbReference type="CDD" id="cd00130">
    <property type="entry name" value="PAS"/>
    <property type="match status" value="1"/>
</dbReference>
<dbReference type="PATRIC" id="fig|39960.10.peg.1405"/>
<evidence type="ECO:0000313" key="5">
    <source>
        <dbReference type="EMBL" id="KEO92528.1"/>
    </source>
</evidence>
<dbReference type="SUPFAM" id="SSF55073">
    <property type="entry name" value="Nucleotide cyclase"/>
    <property type="match status" value="1"/>
</dbReference>
<protein>
    <submittedName>
        <fullName evidence="5">Diguanylate cyclase</fullName>
    </submittedName>
</protein>
<dbReference type="InterPro" id="IPR013656">
    <property type="entry name" value="PAS_4"/>
</dbReference>
<evidence type="ECO:0000313" key="6">
    <source>
        <dbReference type="Proteomes" id="UP000027866"/>
    </source>
</evidence>
<evidence type="ECO:0000256" key="1">
    <source>
        <dbReference type="SAM" id="MobiDB-lite"/>
    </source>
</evidence>
<organism evidence="5 6">
    <name type="scientific">Erythrobacter litoralis</name>
    <dbReference type="NCBI Taxonomy" id="39960"/>
    <lineage>
        <taxon>Bacteria</taxon>
        <taxon>Pseudomonadati</taxon>
        <taxon>Pseudomonadota</taxon>
        <taxon>Alphaproteobacteria</taxon>
        <taxon>Sphingomonadales</taxon>
        <taxon>Erythrobacteraceae</taxon>
        <taxon>Erythrobacter/Porphyrobacter group</taxon>
        <taxon>Erythrobacter</taxon>
    </lineage>
</organism>
<dbReference type="InterPro" id="IPR052155">
    <property type="entry name" value="Biofilm_reg_signaling"/>
</dbReference>
<dbReference type="SUPFAM" id="SSF141371">
    <property type="entry name" value="PilZ domain-like"/>
    <property type="match status" value="1"/>
</dbReference>
<dbReference type="PROSITE" id="PS50887">
    <property type="entry name" value="GGDEF"/>
    <property type="match status" value="1"/>
</dbReference>
<dbReference type="InterPro" id="IPR000160">
    <property type="entry name" value="GGDEF_dom"/>
</dbReference>
<feature type="domain" description="PAC" evidence="2">
    <location>
        <begin position="108"/>
        <end position="159"/>
    </location>
</feature>
<dbReference type="SUPFAM" id="SSF55785">
    <property type="entry name" value="PYP-like sensor domain (PAS domain)"/>
    <property type="match status" value="1"/>
</dbReference>
<dbReference type="Proteomes" id="UP000027866">
    <property type="component" value="Unassembled WGS sequence"/>
</dbReference>
<dbReference type="SMART" id="SM00052">
    <property type="entry name" value="EAL"/>
    <property type="match status" value="1"/>
</dbReference>
<dbReference type="PROSITE" id="PS50113">
    <property type="entry name" value="PAC"/>
    <property type="match status" value="1"/>
</dbReference>
<feature type="domain" description="EAL" evidence="3">
    <location>
        <begin position="333"/>
        <end position="588"/>
    </location>
</feature>
<dbReference type="InterPro" id="IPR035919">
    <property type="entry name" value="EAL_sf"/>
</dbReference>
<dbReference type="SMART" id="SM00267">
    <property type="entry name" value="GGDEF"/>
    <property type="match status" value="1"/>
</dbReference>
<dbReference type="PANTHER" id="PTHR44757">
    <property type="entry name" value="DIGUANYLATE CYCLASE DGCP"/>
    <property type="match status" value="1"/>
</dbReference>
<comment type="caution">
    <text evidence="5">The sequence shown here is derived from an EMBL/GenBank/DDBJ whole genome shotgun (WGS) entry which is preliminary data.</text>
</comment>
<reference evidence="5 6" key="1">
    <citation type="submission" date="2014-04" db="EMBL/GenBank/DDBJ databases">
        <title>A comprehensive comparison of genomes of Erythrobacter spp. Strains.</title>
        <authorList>
            <person name="Zheng Q."/>
        </authorList>
    </citation>
    <scope>NUCLEOTIDE SEQUENCE [LARGE SCALE GENOMIC DNA]</scope>
    <source>
        <strain evidence="5 6">DSM 8509</strain>
    </source>
</reference>
<dbReference type="PANTHER" id="PTHR44757:SF2">
    <property type="entry name" value="BIOFILM ARCHITECTURE MAINTENANCE PROTEIN MBAA"/>
    <property type="match status" value="1"/>
</dbReference>
<dbReference type="AlphaFoldDB" id="A0A074MKX7"/>
<proteinExistence type="predicted"/>
<dbReference type="InterPro" id="IPR043128">
    <property type="entry name" value="Rev_trsase/Diguanyl_cyclase"/>
</dbReference>
<dbReference type="InterPro" id="IPR000700">
    <property type="entry name" value="PAS-assoc_C"/>
</dbReference>
<sequence>MPLKGLLSSRSGNIAANPGARGAGAGSSLSDAQKLAMLEDLERSGLGWFWASDTDGRLAYLSATIAERLDVPIDELVGHPVAQIFQPAASDGREKPLALRLGAHKAFTGLAVRAARRPDGAVLRLAGHPVFEPSGRFLGFRGTGADITEEWYREEETERLAKFDSLTGLANRHRMAQFIESTLTAFRAAKRNCAVMMLDLDRFKQVNDTLGHAAGDELLKQVADRLKRAIDRECEIGRLGGDEFQVMLPDLDDRGVLGEIAMKVIAMLKQPYSLAEGRCVIGSSVGIAIAPHDGVTREEVVRSADLALYAAKNGGRGQFRFYSGELENETIFRRRLEADLGTGLSENQLFVKYQPVIEAKSGKVTTLEAKICWNHSQRGEIDEEEFASILDGSSLVGDVGRWAIREACSHAALWPESVRVAIGVPVALFSEQGFVDTVAEALSEADLPANRVELGISEAVFFGDANEVDRTLGRLFKLGVRLTLDEFGSGYSSLAYLRRAPFDTIRIDSRLVAEADRETNGGESRELGLVRAIVALAGALGMDTLAGGIETMSLNHALTECGIGFVQGPIYYEAAPRETVEAEIMGEGWRIDPSSDRTARARRRTVLRKINVIHDDHSYEVTLRNLSRTGALIQGLMDVPKGTQFVVDLGGGQLAVATVTRTNGDTQGLEFEQHLVDDGSGGLVTRNRVSPYALAAAGAPLAALSPGSYKAMGGMSRQGGHGEGGHGEGGQGEGQSIPQFGYAKSARVEQA</sequence>
<dbReference type="InterPro" id="IPR000014">
    <property type="entry name" value="PAS"/>
</dbReference>
<dbReference type="PROSITE" id="PS50883">
    <property type="entry name" value="EAL"/>
    <property type="match status" value="1"/>
</dbReference>
<dbReference type="Gene3D" id="3.30.70.270">
    <property type="match status" value="1"/>
</dbReference>
<dbReference type="InterPro" id="IPR029787">
    <property type="entry name" value="Nucleotide_cyclase"/>
</dbReference>
<accession>A0A074MKX7</accession>
<dbReference type="NCBIfam" id="TIGR00254">
    <property type="entry name" value="GGDEF"/>
    <property type="match status" value="1"/>
</dbReference>
<evidence type="ECO:0000259" key="3">
    <source>
        <dbReference type="PROSITE" id="PS50883"/>
    </source>
</evidence>
<dbReference type="Gene3D" id="3.30.450.20">
    <property type="entry name" value="PAS domain"/>
    <property type="match status" value="1"/>
</dbReference>
<dbReference type="RefSeq" id="WP_422110905.1">
    <property type="nucleotide sequence ID" value="NZ_JMIX01000009.1"/>
</dbReference>
<dbReference type="InterPro" id="IPR035965">
    <property type="entry name" value="PAS-like_dom_sf"/>
</dbReference>
<feature type="region of interest" description="Disordered" evidence="1">
    <location>
        <begin position="712"/>
        <end position="751"/>
    </location>
</feature>
<dbReference type="Gene3D" id="3.20.20.450">
    <property type="entry name" value="EAL domain"/>
    <property type="match status" value="1"/>
</dbReference>
<dbReference type="InterPro" id="IPR001633">
    <property type="entry name" value="EAL_dom"/>
</dbReference>
<feature type="domain" description="GGDEF" evidence="4">
    <location>
        <begin position="191"/>
        <end position="324"/>
    </location>
</feature>
<dbReference type="Pfam" id="PF08448">
    <property type="entry name" value="PAS_4"/>
    <property type="match status" value="1"/>
</dbReference>
<gene>
    <name evidence="5" type="ORF">EH32_14810</name>
</gene>
<dbReference type="Pfam" id="PF00563">
    <property type="entry name" value="EAL"/>
    <property type="match status" value="1"/>
</dbReference>
<dbReference type="CDD" id="cd01949">
    <property type="entry name" value="GGDEF"/>
    <property type="match status" value="1"/>
</dbReference>
<dbReference type="Pfam" id="PF00990">
    <property type="entry name" value="GGDEF"/>
    <property type="match status" value="1"/>
</dbReference>
<keyword evidence="6" id="KW-1185">Reference proteome</keyword>
<dbReference type="CDD" id="cd01948">
    <property type="entry name" value="EAL"/>
    <property type="match status" value="1"/>
</dbReference>
<feature type="compositionally biased region" description="Gly residues" evidence="1">
    <location>
        <begin position="716"/>
        <end position="733"/>
    </location>
</feature>
<evidence type="ECO:0000259" key="2">
    <source>
        <dbReference type="PROSITE" id="PS50113"/>
    </source>
</evidence>
<name>A0A074MKX7_9SPHN</name>
<evidence type="ECO:0000259" key="4">
    <source>
        <dbReference type="PROSITE" id="PS50887"/>
    </source>
</evidence>
<dbReference type="EMBL" id="JMIX01000009">
    <property type="protein sequence ID" value="KEO92528.1"/>
    <property type="molecule type" value="Genomic_DNA"/>
</dbReference>
<dbReference type="SUPFAM" id="SSF141868">
    <property type="entry name" value="EAL domain-like"/>
    <property type="match status" value="1"/>
</dbReference>